<comment type="caution">
    <text evidence="9">The sequence shown here is derived from an EMBL/GenBank/DDBJ whole genome shotgun (WGS) entry which is preliminary data.</text>
</comment>
<evidence type="ECO:0000256" key="5">
    <source>
        <dbReference type="ARBA" id="ARBA00023065"/>
    </source>
</evidence>
<dbReference type="GO" id="GO:0016020">
    <property type="term" value="C:membrane"/>
    <property type="evidence" value="ECO:0007669"/>
    <property type="project" value="UniProtKB-SubCell"/>
</dbReference>
<dbReference type="Proteomes" id="UP000243519">
    <property type="component" value="Unassembled WGS sequence"/>
</dbReference>
<dbReference type="InterPro" id="IPR044669">
    <property type="entry name" value="YneE/VCCN1/2-like"/>
</dbReference>
<dbReference type="AlphaFoldDB" id="A0A178FDU8"/>
<evidence type="ECO:0000313" key="9">
    <source>
        <dbReference type="EMBL" id="OAL70519.1"/>
    </source>
</evidence>
<proteinExistence type="predicted"/>
<reference evidence="9 10" key="1">
    <citation type="submission" date="2016-05" db="EMBL/GenBank/DDBJ databases">
        <title>Genome sequencing of Trichophyton violaceum CMCC(F)T3l isolated from hair.</title>
        <authorList>
            <person name="Zhan P."/>
            <person name="Tao Y."/>
            <person name="Liu W."/>
        </authorList>
    </citation>
    <scope>NUCLEOTIDE SEQUENCE [LARGE SCALE GENOMIC DNA]</scope>
    <source>
        <strain evidence="10">CMCC(F)T3l</strain>
    </source>
</reference>
<keyword evidence="2" id="KW-0813">Transport</keyword>
<feature type="transmembrane region" description="Helical" evidence="8">
    <location>
        <begin position="293"/>
        <end position="311"/>
    </location>
</feature>
<feature type="compositionally biased region" description="Polar residues" evidence="7">
    <location>
        <begin position="362"/>
        <end position="380"/>
    </location>
</feature>
<organism evidence="9 10">
    <name type="scientific">Trichophyton violaceum</name>
    <dbReference type="NCBI Taxonomy" id="34388"/>
    <lineage>
        <taxon>Eukaryota</taxon>
        <taxon>Fungi</taxon>
        <taxon>Dikarya</taxon>
        <taxon>Ascomycota</taxon>
        <taxon>Pezizomycotina</taxon>
        <taxon>Eurotiomycetes</taxon>
        <taxon>Eurotiomycetidae</taxon>
        <taxon>Onygenales</taxon>
        <taxon>Arthrodermataceae</taxon>
        <taxon>Trichophyton</taxon>
    </lineage>
</organism>
<keyword evidence="5" id="KW-0406">Ion transport</keyword>
<accession>A0A178FDU8</accession>
<feature type="region of interest" description="Disordered" evidence="7">
    <location>
        <begin position="360"/>
        <end position="394"/>
    </location>
</feature>
<evidence type="ECO:0000256" key="1">
    <source>
        <dbReference type="ARBA" id="ARBA00004141"/>
    </source>
</evidence>
<evidence type="ECO:0000256" key="8">
    <source>
        <dbReference type="SAM" id="Phobius"/>
    </source>
</evidence>
<evidence type="ECO:0000256" key="7">
    <source>
        <dbReference type="SAM" id="MobiDB-lite"/>
    </source>
</evidence>
<keyword evidence="4 8" id="KW-1133">Transmembrane helix</keyword>
<keyword evidence="10" id="KW-1185">Reference proteome</keyword>
<dbReference type="PANTHER" id="PTHR33281">
    <property type="entry name" value="UPF0187 PROTEIN YNEE"/>
    <property type="match status" value="1"/>
</dbReference>
<dbReference type="EMBL" id="LHPN01000009">
    <property type="protein sequence ID" value="OAL70519.1"/>
    <property type="molecule type" value="Genomic_DNA"/>
</dbReference>
<feature type="region of interest" description="Disordered" evidence="7">
    <location>
        <begin position="1"/>
        <end position="25"/>
    </location>
</feature>
<evidence type="ECO:0000313" key="10">
    <source>
        <dbReference type="Proteomes" id="UP000243519"/>
    </source>
</evidence>
<keyword evidence="6 8" id="KW-0472">Membrane</keyword>
<name>A0A178FDU8_TRIVO</name>
<dbReference type="PANTHER" id="PTHR33281:SF16">
    <property type="match status" value="1"/>
</dbReference>
<evidence type="ECO:0000256" key="3">
    <source>
        <dbReference type="ARBA" id="ARBA00022692"/>
    </source>
</evidence>
<evidence type="ECO:0000256" key="6">
    <source>
        <dbReference type="ARBA" id="ARBA00023136"/>
    </source>
</evidence>
<feature type="transmembrane region" description="Helical" evidence="8">
    <location>
        <begin position="43"/>
        <end position="69"/>
    </location>
</feature>
<feature type="transmembrane region" description="Helical" evidence="8">
    <location>
        <begin position="81"/>
        <end position="97"/>
    </location>
</feature>
<feature type="compositionally biased region" description="Low complexity" evidence="7">
    <location>
        <begin position="381"/>
        <end position="394"/>
    </location>
</feature>
<sequence>MPIETVAGSAQENSARHHDRRPTYPFRLSHRTKPRRWPLVLRFIKGAIHGAILLPVLGHAIFTVIVVILDKHVFDTVGVPPTIIPSLSIVVGLILVFRNQTSYNRFWDGRNCLTTITTALRNLTRAILVSSRNPNGPLSDAEKQDIERTIRLLIAFPYAVKCYLRAEWSTEWGAISNPNMIADVVRRQEAGGPKQEFLSLLPAGFQAHEADGLGLPLQLTFPIDAFIQRGAERGWYDPPTANQMGNQVSAMIDAYGKMETIKLTPIPVAHLIHQKQVLALFGCVLPFAMVDDMGWWAVPIVCLVIFTLYGIEGIGSQLEDPFGYDKNDIKMDAIVEDERVEIEAILNEWKKLNDLPIDGDGSATNGARNGTRNGTSNGIRNGTHNGTHNGVTNGNVAPREMSDLSFLALLTFLVCFLAP</sequence>
<dbReference type="OrthoDB" id="1368at2759"/>
<gene>
    <name evidence="9" type="ORF">A7D00_5485</name>
</gene>
<evidence type="ECO:0000256" key="4">
    <source>
        <dbReference type="ARBA" id="ARBA00022989"/>
    </source>
</evidence>
<dbReference type="Pfam" id="PF25539">
    <property type="entry name" value="Bestrophin_2"/>
    <property type="match status" value="1"/>
</dbReference>
<evidence type="ECO:0000256" key="2">
    <source>
        <dbReference type="ARBA" id="ARBA00022448"/>
    </source>
</evidence>
<comment type="subcellular location">
    <subcellularLocation>
        <location evidence="1">Membrane</location>
        <topology evidence="1">Multi-pass membrane protein</topology>
    </subcellularLocation>
</comment>
<keyword evidence="3 8" id="KW-0812">Transmembrane</keyword>
<protein>
    <submittedName>
        <fullName evidence="9">Uncharacterized protein</fullName>
    </submittedName>
</protein>
<dbReference type="GO" id="GO:0005254">
    <property type="term" value="F:chloride channel activity"/>
    <property type="evidence" value="ECO:0007669"/>
    <property type="project" value="InterPro"/>
</dbReference>